<dbReference type="GO" id="GO:0003677">
    <property type="term" value="F:DNA binding"/>
    <property type="evidence" value="ECO:0007669"/>
    <property type="project" value="UniProtKB-KW"/>
</dbReference>
<dbReference type="SUPFAM" id="SSF52540">
    <property type="entry name" value="P-loop containing nucleoside triphosphate hydrolases"/>
    <property type="match status" value="1"/>
</dbReference>
<dbReference type="InterPro" id="IPR027417">
    <property type="entry name" value="P-loop_NTPase"/>
</dbReference>
<dbReference type="GO" id="GO:0005524">
    <property type="term" value="F:ATP binding"/>
    <property type="evidence" value="ECO:0007669"/>
    <property type="project" value="UniProtKB-KW"/>
</dbReference>
<reference evidence="12 13" key="1">
    <citation type="submission" date="2017-07" db="EMBL/GenBank/DDBJ databases">
        <title>Fictibacillus sp. nov. GDSW-R2A3 Genome sequencing and assembly.</title>
        <authorList>
            <person name="Mayilraj S."/>
        </authorList>
    </citation>
    <scope>NUCLEOTIDE SEQUENCE [LARGE SCALE GENOMIC DNA]</scope>
    <source>
        <strain evidence="12 13">GDSW-R2A3</strain>
    </source>
</reference>
<evidence type="ECO:0000256" key="1">
    <source>
        <dbReference type="ARBA" id="ARBA00008428"/>
    </source>
</evidence>
<comment type="catalytic activity">
    <reaction evidence="10">
        <text>ATP + H2O = ADP + phosphate + H(+)</text>
        <dbReference type="Rhea" id="RHEA:13065"/>
        <dbReference type="ChEBI" id="CHEBI:15377"/>
        <dbReference type="ChEBI" id="CHEBI:15378"/>
        <dbReference type="ChEBI" id="CHEBI:30616"/>
        <dbReference type="ChEBI" id="CHEBI:43474"/>
        <dbReference type="ChEBI" id="CHEBI:456216"/>
        <dbReference type="EC" id="5.6.2.3"/>
    </reaction>
</comment>
<gene>
    <name evidence="12" type="ORF">CGZ90_08285</name>
</gene>
<dbReference type="InterPro" id="IPR016136">
    <property type="entry name" value="DNA_helicase_N/primase_C"/>
</dbReference>
<evidence type="ECO:0000256" key="10">
    <source>
        <dbReference type="ARBA" id="ARBA00048954"/>
    </source>
</evidence>
<dbReference type="CDD" id="cd00984">
    <property type="entry name" value="DnaB_C"/>
    <property type="match status" value="1"/>
</dbReference>
<evidence type="ECO:0000256" key="6">
    <source>
        <dbReference type="ARBA" id="ARBA00022840"/>
    </source>
</evidence>
<proteinExistence type="inferred from homology"/>
<evidence type="ECO:0000313" key="13">
    <source>
        <dbReference type="Proteomes" id="UP000215059"/>
    </source>
</evidence>
<keyword evidence="2" id="KW-0235">DNA replication</keyword>
<accession>A0A235F9Q2</accession>
<keyword evidence="6" id="KW-0067">ATP-binding</keyword>
<dbReference type="GO" id="GO:0006260">
    <property type="term" value="P:DNA replication"/>
    <property type="evidence" value="ECO:0007669"/>
    <property type="project" value="UniProtKB-KW"/>
</dbReference>
<evidence type="ECO:0000256" key="5">
    <source>
        <dbReference type="ARBA" id="ARBA00022806"/>
    </source>
</evidence>
<dbReference type="GO" id="GO:0043139">
    <property type="term" value="F:5'-3' DNA helicase activity"/>
    <property type="evidence" value="ECO:0007669"/>
    <property type="project" value="UniProtKB-EC"/>
</dbReference>
<dbReference type="PANTHER" id="PTHR30153:SF2">
    <property type="entry name" value="REPLICATIVE DNA HELICASE"/>
    <property type="match status" value="1"/>
</dbReference>
<dbReference type="PANTHER" id="PTHR30153">
    <property type="entry name" value="REPLICATIVE DNA HELICASE DNAB"/>
    <property type="match status" value="1"/>
</dbReference>
<dbReference type="EMBL" id="NOII01000002">
    <property type="protein sequence ID" value="OYD57889.1"/>
    <property type="molecule type" value="Genomic_DNA"/>
</dbReference>
<dbReference type="InterPro" id="IPR007694">
    <property type="entry name" value="DNA_helicase_DnaB-like_C"/>
</dbReference>
<dbReference type="InterPro" id="IPR007693">
    <property type="entry name" value="DNA_helicase_DnaB-like_N"/>
</dbReference>
<dbReference type="Pfam" id="PF00772">
    <property type="entry name" value="DnaB"/>
    <property type="match status" value="1"/>
</dbReference>
<dbReference type="Proteomes" id="UP000215059">
    <property type="component" value="Unassembled WGS sequence"/>
</dbReference>
<sequence>MDQKINRLVKNEQKVLGIILNDPTYLEETKLNTKHFYSVEHRALFKALLDLSSKGTEIDILSLEDLGHTAIISFGGPEYLRNLFAYAPDGETFKRHQNLILEYWTIETAERLAHSFLDGVREQNDMTKLTLFIDQMTKLEGNTVEDKQSFKDMLLNRAREHADTPEKGLSGVNTGYMSLNLLTDGWQDGDLIVIGARPSMGKTALVLNCALEGSKKDKIMPTIFSIEMSEGAVIDRLIATEGRINLMKMRNPNKYFEASDWNKYHNAMSVLEKLKFSIRRENTVNEMRAVVRRNMKENPDFKHVVMIDFLTLMKTIENKASRHHEIEDIILALKHMAAEFNIPVIILSQLSRGLEQRQDKRPMMSDLRESGAIEQTADLILFLYRDDYYYADSQTPGITEILFSKNRQGRTGMVNMKFVKETNTFHDITP</sequence>
<dbReference type="GO" id="GO:0005829">
    <property type="term" value="C:cytosol"/>
    <property type="evidence" value="ECO:0007669"/>
    <property type="project" value="TreeGrafter"/>
</dbReference>
<keyword evidence="7" id="KW-0238">DNA-binding</keyword>
<protein>
    <recommendedName>
        <fullName evidence="9">DNA 5'-3' helicase</fullName>
        <ecNumber evidence="9">5.6.2.3</ecNumber>
    </recommendedName>
</protein>
<evidence type="ECO:0000256" key="7">
    <source>
        <dbReference type="ARBA" id="ARBA00023125"/>
    </source>
</evidence>
<dbReference type="SUPFAM" id="SSF48024">
    <property type="entry name" value="N-terminal domain of DnaB helicase"/>
    <property type="match status" value="1"/>
</dbReference>
<organism evidence="12 13">
    <name type="scientific">Fictibacillus aquaticus</name>
    <dbReference type="NCBI Taxonomy" id="2021314"/>
    <lineage>
        <taxon>Bacteria</taxon>
        <taxon>Bacillati</taxon>
        <taxon>Bacillota</taxon>
        <taxon>Bacilli</taxon>
        <taxon>Bacillales</taxon>
        <taxon>Fictibacillaceae</taxon>
        <taxon>Fictibacillus</taxon>
    </lineage>
</organism>
<keyword evidence="5" id="KW-0347">Helicase</keyword>
<evidence type="ECO:0000256" key="4">
    <source>
        <dbReference type="ARBA" id="ARBA00022801"/>
    </source>
</evidence>
<name>A0A235F9Q2_9BACL</name>
<evidence type="ECO:0000259" key="11">
    <source>
        <dbReference type="PROSITE" id="PS51199"/>
    </source>
</evidence>
<feature type="domain" description="SF4 helicase" evidence="11">
    <location>
        <begin position="165"/>
        <end position="430"/>
    </location>
</feature>
<keyword evidence="8" id="KW-0413">Isomerase</keyword>
<dbReference type="OrthoDB" id="9773982at2"/>
<evidence type="ECO:0000256" key="9">
    <source>
        <dbReference type="ARBA" id="ARBA00044969"/>
    </source>
</evidence>
<evidence type="ECO:0000256" key="8">
    <source>
        <dbReference type="ARBA" id="ARBA00023235"/>
    </source>
</evidence>
<comment type="similarity">
    <text evidence="1">Belongs to the helicase family. DnaB subfamily.</text>
</comment>
<dbReference type="RefSeq" id="WP_094251922.1">
    <property type="nucleotide sequence ID" value="NZ_JBHLXL010000001.1"/>
</dbReference>
<keyword evidence="4" id="KW-0378">Hydrolase</keyword>
<dbReference type="AlphaFoldDB" id="A0A235F9Q2"/>
<dbReference type="InterPro" id="IPR036185">
    <property type="entry name" value="DNA_heli_DnaB-like_N_sf"/>
</dbReference>
<dbReference type="Pfam" id="PF03796">
    <property type="entry name" value="DnaB_C"/>
    <property type="match status" value="1"/>
</dbReference>
<dbReference type="PROSITE" id="PS51199">
    <property type="entry name" value="SF4_HELICASE"/>
    <property type="match status" value="1"/>
</dbReference>
<keyword evidence="3" id="KW-0547">Nucleotide-binding</keyword>
<dbReference type="GO" id="GO:0016787">
    <property type="term" value="F:hydrolase activity"/>
    <property type="evidence" value="ECO:0007669"/>
    <property type="project" value="UniProtKB-KW"/>
</dbReference>
<evidence type="ECO:0000256" key="2">
    <source>
        <dbReference type="ARBA" id="ARBA00022705"/>
    </source>
</evidence>
<comment type="caution">
    <text evidence="12">The sequence shown here is derived from an EMBL/GenBank/DDBJ whole genome shotgun (WGS) entry which is preliminary data.</text>
</comment>
<dbReference type="Gene3D" id="3.40.50.300">
    <property type="entry name" value="P-loop containing nucleotide triphosphate hydrolases"/>
    <property type="match status" value="1"/>
</dbReference>
<dbReference type="Gene3D" id="1.10.860.10">
    <property type="entry name" value="DNAb Helicase, Chain A"/>
    <property type="match status" value="1"/>
</dbReference>
<keyword evidence="13" id="KW-1185">Reference proteome</keyword>
<evidence type="ECO:0000256" key="3">
    <source>
        <dbReference type="ARBA" id="ARBA00022741"/>
    </source>
</evidence>
<dbReference type="EC" id="5.6.2.3" evidence="9"/>
<evidence type="ECO:0000313" key="12">
    <source>
        <dbReference type="EMBL" id="OYD57889.1"/>
    </source>
</evidence>